<dbReference type="CDD" id="cd00063">
    <property type="entry name" value="FN3"/>
    <property type="match status" value="5"/>
</dbReference>
<dbReference type="InterPro" id="IPR030383">
    <property type="entry name" value="G_VLIG_dom"/>
</dbReference>
<proteinExistence type="inferred from homology"/>
<dbReference type="Pfam" id="PF00041">
    <property type="entry name" value="fn3"/>
    <property type="match status" value="5"/>
</dbReference>
<feature type="domain" description="Fibronectin type-III" evidence="4">
    <location>
        <begin position="458"/>
        <end position="548"/>
    </location>
</feature>
<dbReference type="InterPro" id="IPR057365">
    <property type="entry name" value="URGCP"/>
</dbReference>
<evidence type="ECO:0000259" key="4">
    <source>
        <dbReference type="PROSITE" id="PS50853"/>
    </source>
</evidence>
<feature type="domain" description="Fibronectin type-III" evidence="4">
    <location>
        <begin position="549"/>
        <end position="642"/>
    </location>
</feature>
<dbReference type="PANTHER" id="PTHR14819:SF9">
    <property type="entry name" value="UP-REGULATOR OF CELL PROLIFERATION-LIKE"/>
    <property type="match status" value="1"/>
</dbReference>
<evidence type="ECO:0000313" key="6">
    <source>
        <dbReference type="EMBL" id="KAJ8371702.1"/>
    </source>
</evidence>
<dbReference type="InterPro" id="IPR027417">
    <property type="entry name" value="P-loop_NTPase"/>
</dbReference>
<protein>
    <recommendedName>
        <fullName evidence="8">Interferon-induced very large GTPase 1-like</fullName>
    </recommendedName>
</protein>
<feature type="region of interest" description="Disordered" evidence="3">
    <location>
        <begin position="1"/>
        <end position="141"/>
    </location>
</feature>
<feature type="coiled-coil region" evidence="2">
    <location>
        <begin position="1023"/>
        <end position="1058"/>
    </location>
</feature>
<dbReference type="PANTHER" id="PTHR14819">
    <property type="entry name" value="GTP-BINDING"/>
    <property type="match status" value="1"/>
</dbReference>
<evidence type="ECO:0000259" key="5">
    <source>
        <dbReference type="PROSITE" id="PS51717"/>
    </source>
</evidence>
<evidence type="ECO:0000256" key="3">
    <source>
        <dbReference type="SAM" id="MobiDB-lite"/>
    </source>
</evidence>
<dbReference type="InterPro" id="IPR052986">
    <property type="entry name" value="VLIG_GTPase"/>
</dbReference>
<dbReference type="Gene3D" id="2.60.40.10">
    <property type="entry name" value="Immunoglobulins"/>
    <property type="match status" value="5"/>
</dbReference>
<dbReference type="Gene3D" id="3.40.50.300">
    <property type="entry name" value="P-loop containing nucleotide triphosphate hydrolases"/>
    <property type="match status" value="1"/>
</dbReference>
<dbReference type="InterPro" id="IPR013783">
    <property type="entry name" value="Ig-like_fold"/>
</dbReference>
<sequence>MSPSCFQETVKDGTQKSGVESGNQQRDTTPAEHVTCDKPSTDRENQRETTPSRSSLDPAPAPETTSPSLAQSEPITACPDKPDTKSGLVDSDDMERTLSKNSKDTVSTSQEDEEEEEEEEFEDASEHLEDEAEGASFIKHEPNTRLPVFFTLKETKDPEESVTLSKGISKGEDTPEETVPEEHREPMPTEGLTIGAVTSHSVSLSWRRPTGVKEVLTYVVSYHSSGDQKRHTSTTSTSAVISNLKPAALYSFTVKSHDNKGHQVCAVSITAHTELSVPGKLTVDSTDVTCATLSWSGPHGMERIRHHFLVSFHSSGSEPQRISTASCRTVLSHLRPGTEYTATVSTAMEDGTMSGAISRTFCTKPSPPERIRITCLEATSVTLTWGRPSGMEGVPHTFRVTWYHAGGPSQSITTEENLAVLSKLRPGSNYKFFVCTVLDSNGADSAPVCTTARTNLPPPGEITVHMVTLDSVSLSWAPPEGMEDHPQSFNVSWAVAGGNKKSLKVKNQMSVCVSRLGPGREYRLSVATIGDNRSQSKSVSVTAYTEPSGPGRVKARDVRSRSVTLCWERPVSMEGVSYMIHIIYSCEGEEPRSEIISPETTTAVLSDLRPGMEYTFNITTVLPNNSCSRASTARVCTKTILDELVCELGLEQHLKNKLTLSTVLEIDGETLTDESIQSLKSLPWCFLKRLLMVNVTARSVRCAAKPDTATQSLDSFLDMLDSPQGNSNKVNPLDLLTAVFLCSDGFLQQEMVLKMSMCQFSVPLLLPKGDAQQCTLVLWAMRDIVKKLGSSSLSKSQILNQVLSNPQQYHDTFVHKNMVCGDTPRKISDGLVEISWYLPCGNKNIDIFSEPVAIANLRGDLSDFQTQYSFLCHTSAAVFMFCDDFGTDCNLLGSPHSQACLFLVSNSQSRSFNKDDFRRRVSEFQLQPSNVIMKGPQMNDSEFVNKLRLAITDLLKENLSKISVEQMSVVAHEFGIPVDEDYMSCQHGRQMADAITAKISDIPKYKEKMLPLQGTTWKQLAKLEKEECRLKNAREKNIEMYKSELSEQKQKLREQQRAHHISEPMSCFISAMSGSTEERAYFLKWLRINLDNLSRKKLSSLREKYKKECQISSENKDHIVERSHLSADDAWATQKLCAELLLEGFPLELVDGNASNIPLQWVTQVLKELHRLTQYKIRVVTVLGVQSTGKSTLLNTMFGVQFAVSSGRCTRGAFMLLIRVKEDFKRQLGCDCIMVIDTEGLKSPELAQLDDSYEHDNELATLVVGLSDITVINIAMENSTEMKDILQIVVHAFLRMKEVGRKPCCQFVHQNVPDISAHDTNLRDRKLLLEQLNEMTQAAAKMENRGNNRKFTDVMVYDPDKNNWYVPGLWHGTPPMAPVNAGYSEAVNLFKRSVIEMFKEHKSGKNPPHTFSEFIEWTRSLWVAVKYENFIFSFRNSLVADAYTKLCTEFNKWEWAFRKSMYSWLTQAETKVSNFGTVAAQTQPSFNVADLLSRLRSEATLELDKGEKLILDNLTEYYKRQEGHVHLVERYKEDFVNSAKSVRREMENSVKNKIEAAVEIRKGMFRLEGIKQNHTITMEQKVLKLIERCRESKINLSDQQLGDEFGKMWDETVKELCFSGLDKQDIVQDIYLQLRANLGREGGLVHEMVSNVGKLVECGKEPFKVHSKANIFSKIWTGIFGDEQKVKTQNMASHIIKLCRQFVDEKVRGRSDYHNTYMIDLLRIVDENLDRHRNLETSAHFEASLKIHICGHVARRFSQMHLDFIRANDPRQCLEQFKGQYCADFKDLFYERDQCQKKAEEFTFNCLAPAVREYVTKSLGPDLVDEVLTGKKGIDFSTRSFFQFSILKQLLTDDNFENFMKYVGDYEAFVQDWIFEQMVQQFSKGDGGLRNLEEMHLKVIIKRITEAVVNAQAKDICSNLRKELVIPKDALEAVLALNTAKPEEFSRCLKLSVDEMEESFTAEFHTDVRAKLDMLPFKPQKELFNRVFGCGRQCPFCRAPCEAGGKSHTEHFTSIHRPDGIGRMKHLSSRKLSTDVCSSSVASESRFRKRETEGQFHPYKDYRSIYPDWLIQPDISIQASDYWKYVFVRFNKKFSKEYKAEPADLPSNWKSITKEQAMESLEESFKMKKQ</sequence>
<evidence type="ECO:0000313" key="7">
    <source>
        <dbReference type="Proteomes" id="UP001221898"/>
    </source>
</evidence>
<feature type="region of interest" description="Disordered" evidence="3">
    <location>
        <begin position="156"/>
        <end position="189"/>
    </location>
</feature>
<accession>A0AAD7W0U3</accession>
<gene>
    <name evidence="6" type="ORF">AAFF_G00303110</name>
</gene>
<reference evidence="6" key="1">
    <citation type="journal article" date="2023" name="Science">
        <title>Genome structures resolve the early diversification of teleost fishes.</title>
        <authorList>
            <person name="Parey E."/>
            <person name="Louis A."/>
            <person name="Montfort J."/>
            <person name="Bouchez O."/>
            <person name="Roques C."/>
            <person name="Iampietro C."/>
            <person name="Lluch J."/>
            <person name="Castinel A."/>
            <person name="Donnadieu C."/>
            <person name="Desvignes T."/>
            <person name="Floi Bucao C."/>
            <person name="Jouanno E."/>
            <person name="Wen M."/>
            <person name="Mejri S."/>
            <person name="Dirks R."/>
            <person name="Jansen H."/>
            <person name="Henkel C."/>
            <person name="Chen W.J."/>
            <person name="Zahm M."/>
            <person name="Cabau C."/>
            <person name="Klopp C."/>
            <person name="Thompson A.W."/>
            <person name="Robinson-Rechavi M."/>
            <person name="Braasch I."/>
            <person name="Lecointre G."/>
            <person name="Bobe J."/>
            <person name="Postlethwait J.H."/>
            <person name="Berthelot C."/>
            <person name="Roest Crollius H."/>
            <person name="Guiguen Y."/>
        </authorList>
    </citation>
    <scope>NUCLEOTIDE SEQUENCE</scope>
    <source>
        <strain evidence="6">NC1722</strain>
    </source>
</reference>
<dbReference type="EMBL" id="JAINUG010000436">
    <property type="protein sequence ID" value="KAJ8371702.1"/>
    <property type="molecule type" value="Genomic_DNA"/>
</dbReference>
<dbReference type="SUPFAM" id="SSF52540">
    <property type="entry name" value="P-loop containing nucleoside triphosphate hydrolases"/>
    <property type="match status" value="1"/>
</dbReference>
<comment type="similarity">
    <text evidence="1">Belongs to the TRAFAC class dynamin-like GTPase superfamily. Very large inducible GTPase (VLIG) family.</text>
</comment>
<dbReference type="SMART" id="SM00060">
    <property type="entry name" value="FN3"/>
    <property type="match status" value="5"/>
</dbReference>
<dbReference type="InterPro" id="IPR003961">
    <property type="entry name" value="FN3_dom"/>
</dbReference>
<feature type="compositionally biased region" description="Polar residues" evidence="3">
    <location>
        <begin position="15"/>
        <end position="28"/>
    </location>
</feature>
<evidence type="ECO:0008006" key="8">
    <source>
        <dbReference type="Google" id="ProtNLM"/>
    </source>
</evidence>
<dbReference type="Proteomes" id="UP001221898">
    <property type="component" value="Unassembled WGS sequence"/>
</dbReference>
<feature type="compositionally biased region" description="Basic and acidic residues" evidence="3">
    <location>
        <begin position="94"/>
        <end position="103"/>
    </location>
</feature>
<dbReference type="Pfam" id="PF25974">
    <property type="entry name" value="URGCP_9th"/>
    <property type="match status" value="1"/>
</dbReference>
<comment type="caution">
    <text evidence="6">The sequence shown here is derived from an EMBL/GenBank/DDBJ whole genome shotgun (WGS) entry which is preliminary data.</text>
</comment>
<evidence type="ECO:0000256" key="1">
    <source>
        <dbReference type="ARBA" id="ARBA00006828"/>
    </source>
</evidence>
<feature type="compositionally biased region" description="Polar residues" evidence="3">
    <location>
        <begin position="63"/>
        <end position="74"/>
    </location>
</feature>
<dbReference type="SUPFAM" id="SSF49265">
    <property type="entry name" value="Fibronectin type III"/>
    <property type="match status" value="3"/>
</dbReference>
<keyword evidence="7" id="KW-1185">Reference proteome</keyword>
<feature type="compositionally biased region" description="Basic and acidic residues" evidence="3">
    <location>
        <begin position="34"/>
        <end position="47"/>
    </location>
</feature>
<feature type="domain" description="VLIG-type G" evidence="5">
    <location>
        <begin position="1174"/>
        <end position="1419"/>
    </location>
</feature>
<evidence type="ECO:0000256" key="2">
    <source>
        <dbReference type="SAM" id="Coils"/>
    </source>
</evidence>
<feature type="domain" description="Fibronectin type-III" evidence="4">
    <location>
        <begin position="188"/>
        <end position="276"/>
    </location>
</feature>
<feature type="domain" description="Fibronectin type-III" evidence="4">
    <location>
        <begin position="367"/>
        <end position="457"/>
    </location>
</feature>
<name>A0AAD7W0U3_9TELE</name>
<dbReference type="Pfam" id="PF25496">
    <property type="entry name" value="URGCP"/>
    <property type="match status" value="1"/>
</dbReference>
<organism evidence="6 7">
    <name type="scientific">Aldrovandia affinis</name>
    <dbReference type="NCBI Taxonomy" id="143900"/>
    <lineage>
        <taxon>Eukaryota</taxon>
        <taxon>Metazoa</taxon>
        <taxon>Chordata</taxon>
        <taxon>Craniata</taxon>
        <taxon>Vertebrata</taxon>
        <taxon>Euteleostomi</taxon>
        <taxon>Actinopterygii</taxon>
        <taxon>Neopterygii</taxon>
        <taxon>Teleostei</taxon>
        <taxon>Notacanthiformes</taxon>
        <taxon>Halosauridae</taxon>
        <taxon>Aldrovandia</taxon>
    </lineage>
</organism>
<dbReference type="InterPro" id="IPR036116">
    <property type="entry name" value="FN3_sf"/>
</dbReference>
<dbReference type="GO" id="GO:0005525">
    <property type="term" value="F:GTP binding"/>
    <property type="evidence" value="ECO:0007669"/>
    <property type="project" value="InterPro"/>
</dbReference>
<dbReference type="Pfam" id="PF25683">
    <property type="entry name" value="URGCP_GTPase"/>
    <property type="match status" value="2"/>
</dbReference>
<feature type="compositionally biased region" description="Acidic residues" evidence="3">
    <location>
        <begin position="110"/>
        <end position="133"/>
    </location>
</feature>
<keyword evidence="2" id="KW-0175">Coiled coil</keyword>
<feature type="domain" description="Fibronectin type-III" evidence="4">
    <location>
        <begin position="277"/>
        <end position="366"/>
    </location>
</feature>
<dbReference type="InterPro" id="IPR058641">
    <property type="entry name" value="GVIN1_dom"/>
</dbReference>
<dbReference type="PROSITE" id="PS50853">
    <property type="entry name" value="FN3"/>
    <property type="match status" value="5"/>
</dbReference>
<dbReference type="PROSITE" id="PS51717">
    <property type="entry name" value="G_VLIG"/>
    <property type="match status" value="1"/>
</dbReference>